<reference evidence="2" key="1">
    <citation type="submission" date="2019-06" db="EMBL/GenBank/DDBJ databases">
        <authorList>
            <person name="Le Quere A."/>
            <person name="Colella S."/>
        </authorList>
    </citation>
    <scope>NUCLEOTIDE SEQUENCE</scope>
    <source>
        <strain evidence="2">EmedicaeMD41</strain>
    </source>
</reference>
<dbReference type="Proteomes" id="UP000507954">
    <property type="component" value="Unassembled WGS sequence"/>
</dbReference>
<dbReference type="EMBL" id="CABFNB010000106">
    <property type="protein sequence ID" value="VTZ62499.1"/>
    <property type="molecule type" value="Genomic_DNA"/>
</dbReference>
<name>A0A508WYG4_9HYPH</name>
<dbReference type="AlphaFoldDB" id="A0A508WYG4"/>
<proteinExistence type="predicted"/>
<gene>
    <name evidence="2" type="ORF">EMEDMD4_40030</name>
</gene>
<evidence type="ECO:0000313" key="2">
    <source>
        <dbReference type="EMBL" id="VTZ62499.1"/>
    </source>
</evidence>
<evidence type="ECO:0000256" key="1">
    <source>
        <dbReference type="SAM" id="Phobius"/>
    </source>
</evidence>
<keyword evidence="1" id="KW-0812">Transmembrane</keyword>
<feature type="transmembrane region" description="Helical" evidence="1">
    <location>
        <begin position="35"/>
        <end position="54"/>
    </location>
</feature>
<sequence>MRTGQLARRTWRRCGIRLPGESGRMYDMTEHMMKVLMTIIAALSLGSVVFLMAVL</sequence>
<organism evidence="2">
    <name type="scientific">Sinorhizobium medicae</name>
    <dbReference type="NCBI Taxonomy" id="110321"/>
    <lineage>
        <taxon>Bacteria</taxon>
        <taxon>Pseudomonadati</taxon>
        <taxon>Pseudomonadota</taxon>
        <taxon>Alphaproteobacteria</taxon>
        <taxon>Hyphomicrobiales</taxon>
        <taxon>Rhizobiaceae</taxon>
        <taxon>Sinorhizobium/Ensifer group</taxon>
        <taxon>Sinorhizobium</taxon>
    </lineage>
</organism>
<protein>
    <submittedName>
        <fullName evidence="2">Membrane protein (Modular protein)</fullName>
    </submittedName>
</protein>
<keyword evidence="1" id="KW-1133">Transmembrane helix</keyword>
<accession>A0A508WYG4</accession>
<keyword evidence="1" id="KW-0472">Membrane</keyword>